<evidence type="ECO:0000313" key="2">
    <source>
        <dbReference type="EMBL" id="CAF4612560.1"/>
    </source>
</evidence>
<reference evidence="1" key="1">
    <citation type="submission" date="2021-02" db="EMBL/GenBank/DDBJ databases">
        <authorList>
            <person name="Nowell W R."/>
        </authorList>
    </citation>
    <scope>NUCLEOTIDE SEQUENCE</scope>
</reference>
<evidence type="ECO:0000313" key="3">
    <source>
        <dbReference type="Proteomes" id="UP000663829"/>
    </source>
</evidence>
<protein>
    <submittedName>
        <fullName evidence="1">Uncharacterized protein</fullName>
    </submittedName>
</protein>
<accession>A0A816FJ70</accession>
<dbReference type="EMBL" id="CAJNOQ010056410">
    <property type="protein sequence ID" value="CAF1662166.1"/>
    <property type="molecule type" value="Genomic_DNA"/>
</dbReference>
<proteinExistence type="predicted"/>
<dbReference type="AlphaFoldDB" id="A0A816FJ70"/>
<organism evidence="1 3">
    <name type="scientific">Didymodactylos carnosus</name>
    <dbReference type="NCBI Taxonomy" id="1234261"/>
    <lineage>
        <taxon>Eukaryota</taxon>
        <taxon>Metazoa</taxon>
        <taxon>Spiralia</taxon>
        <taxon>Gnathifera</taxon>
        <taxon>Rotifera</taxon>
        <taxon>Eurotatoria</taxon>
        <taxon>Bdelloidea</taxon>
        <taxon>Philodinida</taxon>
        <taxon>Philodinidae</taxon>
        <taxon>Didymodactylos</taxon>
    </lineage>
</organism>
<name>A0A816FJ70_9BILA</name>
<dbReference type="Proteomes" id="UP000681722">
    <property type="component" value="Unassembled WGS sequence"/>
</dbReference>
<sequence>AQYQSVAESGVIDRKHPPIFDIVVFDGIFVGKQTYLHSVPALQRH</sequence>
<feature type="non-terminal residue" evidence="1">
    <location>
        <position position="1"/>
    </location>
</feature>
<dbReference type="EMBL" id="CAJOBC010130954">
    <property type="protein sequence ID" value="CAF4612560.1"/>
    <property type="molecule type" value="Genomic_DNA"/>
</dbReference>
<keyword evidence="3" id="KW-1185">Reference proteome</keyword>
<comment type="caution">
    <text evidence="1">The sequence shown here is derived from an EMBL/GenBank/DDBJ whole genome shotgun (WGS) entry which is preliminary data.</text>
</comment>
<dbReference type="Proteomes" id="UP000663829">
    <property type="component" value="Unassembled WGS sequence"/>
</dbReference>
<gene>
    <name evidence="1" type="ORF">GPM918_LOCUS46014</name>
    <name evidence="2" type="ORF">SRO942_LOCUS49248</name>
</gene>
<evidence type="ECO:0000313" key="1">
    <source>
        <dbReference type="EMBL" id="CAF1662166.1"/>
    </source>
</evidence>